<dbReference type="KEGG" id="ptm:GSPATT00035689001"/>
<accession>A0C6Z3</accession>
<keyword evidence="3" id="KW-0808">Transferase</keyword>
<comment type="catalytic activity">
    <reaction evidence="7">
        <text>L-threonyl-[protein] + ATP = O-phospho-L-threonyl-[protein] + ADP + H(+)</text>
        <dbReference type="Rhea" id="RHEA:46608"/>
        <dbReference type="Rhea" id="RHEA-COMP:11060"/>
        <dbReference type="Rhea" id="RHEA-COMP:11605"/>
        <dbReference type="ChEBI" id="CHEBI:15378"/>
        <dbReference type="ChEBI" id="CHEBI:30013"/>
        <dbReference type="ChEBI" id="CHEBI:30616"/>
        <dbReference type="ChEBI" id="CHEBI:61977"/>
        <dbReference type="ChEBI" id="CHEBI:456216"/>
        <dbReference type="EC" id="2.7.11.1"/>
    </reaction>
</comment>
<evidence type="ECO:0000256" key="6">
    <source>
        <dbReference type="ARBA" id="ARBA00022840"/>
    </source>
</evidence>
<keyword evidence="2" id="KW-0723">Serine/threonine-protein kinase</keyword>
<dbReference type="AlphaFoldDB" id="A0C6Z3"/>
<evidence type="ECO:0000256" key="1">
    <source>
        <dbReference type="ARBA" id="ARBA00008874"/>
    </source>
</evidence>
<dbReference type="GO" id="GO:0005524">
    <property type="term" value="F:ATP binding"/>
    <property type="evidence" value="ECO:0007669"/>
    <property type="project" value="UniProtKB-KW"/>
</dbReference>
<proteinExistence type="inferred from homology"/>
<dbReference type="RefSeq" id="XP_001433957.1">
    <property type="nucleotide sequence ID" value="XM_001433920.1"/>
</dbReference>
<evidence type="ECO:0000313" key="10">
    <source>
        <dbReference type="Proteomes" id="UP000000600"/>
    </source>
</evidence>
<dbReference type="GeneID" id="5019742"/>
<evidence type="ECO:0008006" key="11">
    <source>
        <dbReference type="Google" id="ProtNLM"/>
    </source>
</evidence>
<name>A0C6Z3_PARTE</name>
<keyword evidence="4" id="KW-0547">Nucleotide-binding</keyword>
<gene>
    <name evidence="9" type="ORF">GSPATT00035689001</name>
</gene>
<dbReference type="GO" id="GO:0035556">
    <property type="term" value="P:intracellular signal transduction"/>
    <property type="evidence" value="ECO:0000318"/>
    <property type="project" value="GO_Central"/>
</dbReference>
<dbReference type="PANTHER" id="PTHR48012:SF10">
    <property type="entry name" value="FI20177P1"/>
    <property type="match status" value="1"/>
</dbReference>
<dbReference type="GO" id="GO:0005737">
    <property type="term" value="C:cytoplasm"/>
    <property type="evidence" value="ECO:0000318"/>
    <property type="project" value="GO_Central"/>
</dbReference>
<evidence type="ECO:0000256" key="2">
    <source>
        <dbReference type="ARBA" id="ARBA00022527"/>
    </source>
</evidence>
<evidence type="ECO:0000256" key="5">
    <source>
        <dbReference type="ARBA" id="ARBA00022777"/>
    </source>
</evidence>
<dbReference type="InterPro" id="IPR050629">
    <property type="entry name" value="STE20/SPS1-PAK"/>
</dbReference>
<keyword evidence="6" id="KW-0067">ATP-binding</keyword>
<evidence type="ECO:0000256" key="3">
    <source>
        <dbReference type="ARBA" id="ARBA00022679"/>
    </source>
</evidence>
<comment type="similarity">
    <text evidence="1">Belongs to the protein kinase superfamily. STE Ser/Thr protein kinase family. STE20 subfamily.</text>
</comment>
<keyword evidence="10" id="KW-1185">Reference proteome</keyword>
<dbReference type="OMA" id="GIKICFC"/>
<dbReference type="OrthoDB" id="310385at2759"/>
<evidence type="ECO:0000256" key="7">
    <source>
        <dbReference type="ARBA" id="ARBA00047899"/>
    </source>
</evidence>
<dbReference type="InterPro" id="IPR011009">
    <property type="entry name" value="Kinase-like_dom_sf"/>
</dbReference>
<evidence type="ECO:0000256" key="4">
    <source>
        <dbReference type="ARBA" id="ARBA00022741"/>
    </source>
</evidence>
<dbReference type="Gene3D" id="1.10.510.10">
    <property type="entry name" value="Transferase(Phosphotransferase) domain 1"/>
    <property type="match status" value="1"/>
</dbReference>
<reference evidence="9 10" key="1">
    <citation type="journal article" date="2006" name="Nature">
        <title>Global trends of whole-genome duplications revealed by the ciliate Paramecium tetraurelia.</title>
        <authorList>
            <consortium name="Genoscope"/>
            <person name="Aury J.-M."/>
            <person name="Jaillon O."/>
            <person name="Duret L."/>
            <person name="Noel B."/>
            <person name="Jubin C."/>
            <person name="Porcel B.M."/>
            <person name="Segurens B."/>
            <person name="Daubin V."/>
            <person name="Anthouard V."/>
            <person name="Aiach N."/>
            <person name="Arnaiz O."/>
            <person name="Billaut A."/>
            <person name="Beisson J."/>
            <person name="Blanc I."/>
            <person name="Bouhouche K."/>
            <person name="Camara F."/>
            <person name="Duharcourt S."/>
            <person name="Guigo R."/>
            <person name="Gogendeau D."/>
            <person name="Katinka M."/>
            <person name="Keller A.-M."/>
            <person name="Kissmehl R."/>
            <person name="Klotz C."/>
            <person name="Koll F."/>
            <person name="Le Moue A."/>
            <person name="Lepere C."/>
            <person name="Malinsky S."/>
            <person name="Nowacki M."/>
            <person name="Nowak J.K."/>
            <person name="Plattner H."/>
            <person name="Poulain J."/>
            <person name="Ruiz F."/>
            <person name="Serrano V."/>
            <person name="Zagulski M."/>
            <person name="Dessen P."/>
            <person name="Betermier M."/>
            <person name="Weissenbach J."/>
            <person name="Scarpelli C."/>
            <person name="Schachter V."/>
            <person name="Sperling L."/>
            <person name="Meyer E."/>
            <person name="Cohen J."/>
            <person name="Wincker P."/>
        </authorList>
    </citation>
    <scope>NUCLEOTIDE SEQUENCE [LARGE SCALE GENOMIC DNA]</scope>
    <source>
        <strain evidence="9 10">Stock d4-2</strain>
    </source>
</reference>
<organism evidence="9 10">
    <name type="scientific">Paramecium tetraurelia</name>
    <dbReference type="NCBI Taxonomy" id="5888"/>
    <lineage>
        <taxon>Eukaryota</taxon>
        <taxon>Sar</taxon>
        <taxon>Alveolata</taxon>
        <taxon>Ciliophora</taxon>
        <taxon>Intramacronucleata</taxon>
        <taxon>Oligohymenophorea</taxon>
        <taxon>Peniculida</taxon>
        <taxon>Parameciidae</taxon>
        <taxon>Paramecium</taxon>
    </lineage>
</organism>
<dbReference type="GO" id="GO:0004674">
    <property type="term" value="F:protein serine/threonine kinase activity"/>
    <property type="evidence" value="ECO:0000318"/>
    <property type="project" value="GO_Central"/>
</dbReference>
<dbReference type="GO" id="GO:0005634">
    <property type="term" value="C:nucleus"/>
    <property type="evidence" value="ECO:0000318"/>
    <property type="project" value="GO_Central"/>
</dbReference>
<protein>
    <recommendedName>
        <fullName evidence="11">Protein kinase domain-containing protein</fullName>
    </recommendedName>
</protein>
<comment type="catalytic activity">
    <reaction evidence="8">
        <text>L-seryl-[protein] + ATP = O-phospho-L-seryl-[protein] + ADP + H(+)</text>
        <dbReference type="Rhea" id="RHEA:17989"/>
        <dbReference type="Rhea" id="RHEA-COMP:9863"/>
        <dbReference type="Rhea" id="RHEA-COMP:11604"/>
        <dbReference type="ChEBI" id="CHEBI:15378"/>
        <dbReference type="ChEBI" id="CHEBI:29999"/>
        <dbReference type="ChEBI" id="CHEBI:30616"/>
        <dbReference type="ChEBI" id="CHEBI:83421"/>
        <dbReference type="ChEBI" id="CHEBI:456216"/>
        <dbReference type="EC" id="2.7.11.1"/>
    </reaction>
</comment>
<dbReference type="PANTHER" id="PTHR48012">
    <property type="entry name" value="STERILE20-LIKE KINASE, ISOFORM B-RELATED"/>
    <property type="match status" value="1"/>
</dbReference>
<dbReference type="EMBL" id="CT868045">
    <property type="protein sequence ID" value="CAK66560.1"/>
    <property type="molecule type" value="Genomic_DNA"/>
</dbReference>
<evidence type="ECO:0000256" key="8">
    <source>
        <dbReference type="ARBA" id="ARBA00048679"/>
    </source>
</evidence>
<keyword evidence="5" id="KW-0418">Kinase</keyword>
<dbReference type="SUPFAM" id="SSF56112">
    <property type="entry name" value="Protein kinase-like (PK-like)"/>
    <property type="match status" value="1"/>
</dbReference>
<sequence>MQQEIPLNVADQIIQDQMKELQQNFQLVEIAEGSQGICKKSEDRVYKFLNLKNNILTLDVLRGMNQNELYCLQELAISGYTCEVQNDKCDNQYMLWITTAYMNMGTLDMDCLYWENQHPHRLNLETITIICNRLLNILNYFHKNWIFHLDVQPSNILFHEEYQFCYSSENNDIELPIEQGLEQLRQNLGNNQQTSYMEQNITRDYTNLQCILNMQFQDLQPNGRRQLIERRFGNEHIDQLVFWINRWLKLQGMVNFNPQCIYVKKGIKICFCDFGYSQKIQEQELSRPEFEAEFFKTPYQILGKIVNPNEVIQAWRIARQQDLFCLGMTMINLLINNGHALIESIEFCQEKLVEFTKFLQDTYGEINLQKACTCDVQKFLLKLYSCLKWLQKYMNNNPTYYLIYRMLSFRFTSDIPLNIQRDQDIPLKTIREVQKLCNEMRVQTGL</sequence>
<dbReference type="Proteomes" id="UP000000600">
    <property type="component" value="Unassembled WGS sequence"/>
</dbReference>
<dbReference type="InParanoid" id="A0C6Z3"/>
<dbReference type="HOGENOM" id="CLU_614630_0_0_1"/>
<evidence type="ECO:0000313" key="9">
    <source>
        <dbReference type="EMBL" id="CAK66560.1"/>
    </source>
</evidence>